<dbReference type="EMBL" id="BMWD01000022">
    <property type="protein sequence ID" value="GGX79808.1"/>
    <property type="molecule type" value="Genomic_DNA"/>
</dbReference>
<evidence type="ECO:0000259" key="2">
    <source>
        <dbReference type="PROSITE" id="PS50943"/>
    </source>
</evidence>
<dbReference type="GO" id="GO:0003677">
    <property type="term" value="F:DNA binding"/>
    <property type="evidence" value="ECO:0007669"/>
    <property type="project" value="InterPro"/>
</dbReference>
<dbReference type="SUPFAM" id="SSF50475">
    <property type="entry name" value="FMN-binding split barrel"/>
    <property type="match status" value="1"/>
</dbReference>
<dbReference type="Pfam" id="PF12900">
    <property type="entry name" value="Pyridox_ox_2"/>
    <property type="match status" value="1"/>
</dbReference>
<dbReference type="CDD" id="cd00093">
    <property type="entry name" value="HTH_XRE"/>
    <property type="match status" value="1"/>
</dbReference>
<reference evidence="3" key="2">
    <citation type="submission" date="2020-09" db="EMBL/GenBank/DDBJ databases">
        <authorList>
            <person name="Sun Q."/>
            <person name="Ohkuma M."/>
        </authorList>
    </citation>
    <scope>NUCLEOTIDE SEQUENCE</scope>
    <source>
        <strain evidence="3">JCM 4956</strain>
    </source>
</reference>
<reference evidence="3" key="1">
    <citation type="journal article" date="2014" name="Int. J. Syst. Evol. Microbiol.">
        <title>Complete genome sequence of Corynebacterium casei LMG S-19264T (=DSM 44701T), isolated from a smear-ripened cheese.</title>
        <authorList>
            <consortium name="US DOE Joint Genome Institute (JGI-PGF)"/>
            <person name="Walter F."/>
            <person name="Albersmeier A."/>
            <person name="Kalinowski J."/>
            <person name="Ruckert C."/>
        </authorList>
    </citation>
    <scope>NUCLEOTIDE SEQUENCE</scope>
    <source>
        <strain evidence="3">JCM 4956</strain>
    </source>
</reference>
<dbReference type="SMART" id="SM00530">
    <property type="entry name" value="HTH_XRE"/>
    <property type="match status" value="1"/>
</dbReference>
<protein>
    <recommendedName>
        <fullName evidence="2">HTH cro/C1-type domain-containing protein</fullName>
    </recommendedName>
</protein>
<dbReference type="Proteomes" id="UP000645555">
    <property type="component" value="Unassembled WGS sequence"/>
</dbReference>
<dbReference type="InterPro" id="IPR001387">
    <property type="entry name" value="Cro/C1-type_HTH"/>
</dbReference>
<dbReference type="Gene3D" id="2.30.110.10">
    <property type="entry name" value="Electron Transport, Fmn-binding Protein, Chain A"/>
    <property type="match status" value="1"/>
</dbReference>
<feature type="domain" description="HTH cro/C1-type" evidence="2">
    <location>
        <begin position="25"/>
        <end position="80"/>
    </location>
</feature>
<dbReference type="InterPro" id="IPR024747">
    <property type="entry name" value="Pyridox_Oxase-rel"/>
</dbReference>
<sequence length="158" mass="16417">MSERTPADAGATVEERPRGDLGRRVSARRARLGLSRRETADRAGVALSYLSHLEEHPDAAPDRGTLRSLAAALETTVAELAGGTAELPPGREQAARAPEFTELDAGECQARLGTHGVGRIAVAADDGPLVVPVNYDVIDGAIVFRTAAGATPGLDPES</sequence>
<keyword evidence="4" id="KW-1185">Reference proteome</keyword>
<evidence type="ECO:0000313" key="4">
    <source>
        <dbReference type="Proteomes" id="UP000645555"/>
    </source>
</evidence>
<evidence type="ECO:0000256" key="1">
    <source>
        <dbReference type="SAM" id="MobiDB-lite"/>
    </source>
</evidence>
<feature type="region of interest" description="Disordered" evidence="1">
    <location>
        <begin position="1"/>
        <end position="24"/>
    </location>
</feature>
<dbReference type="PROSITE" id="PS50943">
    <property type="entry name" value="HTH_CROC1"/>
    <property type="match status" value="1"/>
</dbReference>
<accession>A0A918U0N0</accession>
<name>A0A918U0N0_9ACTN</name>
<proteinExistence type="predicted"/>
<dbReference type="Pfam" id="PF01381">
    <property type="entry name" value="HTH_3"/>
    <property type="match status" value="1"/>
</dbReference>
<dbReference type="InterPro" id="IPR010982">
    <property type="entry name" value="Lambda_DNA-bd_dom_sf"/>
</dbReference>
<feature type="compositionally biased region" description="Basic and acidic residues" evidence="1">
    <location>
        <begin position="13"/>
        <end position="23"/>
    </location>
</feature>
<dbReference type="SUPFAM" id="SSF47413">
    <property type="entry name" value="lambda repressor-like DNA-binding domains"/>
    <property type="match status" value="1"/>
</dbReference>
<dbReference type="AlphaFoldDB" id="A0A918U0N0"/>
<gene>
    <name evidence="3" type="ORF">GCM10010515_54280</name>
</gene>
<organism evidence="3 4">
    <name type="scientific">Streptomyces fructofermentans</name>
    <dbReference type="NCBI Taxonomy" id="152141"/>
    <lineage>
        <taxon>Bacteria</taxon>
        <taxon>Bacillati</taxon>
        <taxon>Actinomycetota</taxon>
        <taxon>Actinomycetes</taxon>
        <taxon>Kitasatosporales</taxon>
        <taxon>Streptomycetaceae</taxon>
        <taxon>Streptomyces</taxon>
    </lineage>
</organism>
<dbReference type="InterPro" id="IPR012349">
    <property type="entry name" value="Split_barrel_FMN-bd"/>
</dbReference>
<comment type="caution">
    <text evidence="3">The sequence shown here is derived from an EMBL/GenBank/DDBJ whole genome shotgun (WGS) entry which is preliminary data.</text>
</comment>
<dbReference type="RefSeq" id="WP_190038210.1">
    <property type="nucleotide sequence ID" value="NZ_BMWD01000022.1"/>
</dbReference>
<evidence type="ECO:0000313" key="3">
    <source>
        <dbReference type="EMBL" id="GGX79808.1"/>
    </source>
</evidence>
<dbReference type="Gene3D" id="1.10.260.40">
    <property type="entry name" value="lambda repressor-like DNA-binding domains"/>
    <property type="match status" value="1"/>
</dbReference>